<dbReference type="PANTHER" id="PTHR43448:SF2">
    <property type="entry name" value="PROTOHEME IX FARNESYLTRANSFERASE, MITOCHONDRIAL"/>
    <property type="match status" value="1"/>
</dbReference>
<dbReference type="InterPro" id="IPR006369">
    <property type="entry name" value="Protohaem_IX_farnesylTrfase"/>
</dbReference>
<protein>
    <submittedName>
        <fullName evidence="5">Heme O synthase</fullName>
    </submittedName>
</protein>
<dbReference type="InterPro" id="IPR016024">
    <property type="entry name" value="ARM-type_fold"/>
</dbReference>
<dbReference type="PANTHER" id="PTHR43448">
    <property type="entry name" value="PROTOHEME IX FARNESYLTRANSFERASE, MITOCHONDRIAL"/>
    <property type="match status" value="1"/>
</dbReference>
<feature type="transmembrane region" description="Helical" evidence="2">
    <location>
        <begin position="379"/>
        <end position="401"/>
    </location>
</feature>
<feature type="transmembrane region" description="Helical" evidence="2">
    <location>
        <begin position="455"/>
        <end position="475"/>
    </location>
</feature>
<evidence type="ECO:0000256" key="1">
    <source>
        <dbReference type="ARBA" id="ARBA00022679"/>
    </source>
</evidence>
<dbReference type="SUPFAM" id="SSF48371">
    <property type="entry name" value="ARM repeat"/>
    <property type="match status" value="1"/>
</dbReference>
<dbReference type="EMBL" id="UZAE01012878">
    <property type="protein sequence ID" value="VDO07162.1"/>
    <property type="molecule type" value="Genomic_DNA"/>
</dbReference>
<organism evidence="5">
    <name type="scientific">Rodentolepis nana</name>
    <name type="common">Dwarf tapeworm</name>
    <name type="synonym">Hymenolepis nana</name>
    <dbReference type="NCBI Taxonomy" id="102285"/>
    <lineage>
        <taxon>Eukaryota</taxon>
        <taxon>Metazoa</taxon>
        <taxon>Spiralia</taxon>
        <taxon>Lophotrochozoa</taxon>
        <taxon>Platyhelminthes</taxon>
        <taxon>Cestoda</taxon>
        <taxon>Eucestoda</taxon>
        <taxon>Cyclophyllidea</taxon>
        <taxon>Hymenolepididae</taxon>
        <taxon>Rodentolepis</taxon>
    </lineage>
</organism>
<dbReference type="AlphaFoldDB" id="A0A158QIS4"/>
<evidence type="ECO:0000313" key="3">
    <source>
        <dbReference type="EMBL" id="VDO07162.1"/>
    </source>
</evidence>
<dbReference type="GO" id="GO:0008495">
    <property type="term" value="F:protoheme IX farnesyltransferase activity"/>
    <property type="evidence" value="ECO:0007669"/>
    <property type="project" value="InterPro"/>
</dbReference>
<dbReference type="GO" id="GO:0005739">
    <property type="term" value="C:mitochondrion"/>
    <property type="evidence" value="ECO:0007669"/>
    <property type="project" value="TreeGrafter"/>
</dbReference>
<dbReference type="GO" id="GO:0016020">
    <property type="term" value="C:membrane"/>
    <property type="evidence" value="ECO:0007669"/>
    <property type="project" value="InterPro"/>
</dbReference>
<keyword evidence="2" id="KW-0472">Membrane</keyword>
<keyword evidence="2" id="KW-1133">Transmembrane helix</keyword>
<dbReference type="OrthoDB" id="5211at2759"/>
<name>A0A158QIS4_RODNA</name>
<feature type="transmembrane region" description="Helical" evidence="2">
    <location>
        <begin position="346"/>
        <end position="367"/>
    </location>
</feature>
<reference evidence="5" key="1">
    <citation type="submission" date="2016-04" db="UniProtKB">
        <authorList>
            <consortium name="WormBaseParasite"/>
        </authorList>
    </citation>
    <scope>IDENTIFICATION</scope>
</reference>
<dbReference type="GO" id="GO:0006784">
    <property type="term" value="P:heme A biosynthetic process"/>
    <property type="evidence" value="ECO:0007669"/>
    <property type="project" value="TreeGrafter"/>
</dbReference>
<evidence type="ECO:0000313" key="4">
    <source>
        <dbReference type="Proteomes" id="UP000278807"/>
    </source>
</evidence>
<proteinExistence type="predicted"/>
<dbReference type="Proteomes" id="UP000278807">
    <property type="component" value="Unassembled WGS sequence"/>
</dbReference>
<feature type="transmembrane region" description="Helical" evidence="2">
    <location>
        <begin position="495"/>
        <end position="520"/>
    </location>
</feature>
<reference evidence="3 4" key="2">
    <citation type="submission" date="2018-11" db="EMBL/GenBank/DDBJ databases">
        <authorList>
            <consortium name="Pathogen Informatics"/>
        </authorList>
    </citation>
    <scope>NUCLEOTIDE SEQUENCE [LARGE SCALE GENOMIC DNA]</scope>
</reference>
<dbReference type="WBParaSite" id="HNAJ_0001009901-mRNA-1">
    <property type="protein sequence ID" value="HNAJ_0001009901-mRNA-1"/>
    <property type="gene ID" value="HNAJ_0001009901"/>
</dbReference>
<keyword evidence="2" id="KW-0812">Transmembrane</keyword>
<keyword evidence="1" id="KW-0808">Transferase</keyword>
<accession>A0A158QIS4</accession>
<dbReference type="STRING" id="102285.A0A158QIS4"/>
<evidence type="ECO:0000313" key="5">
    <source>
        <dbReference type="WBParaSite" id="HNAJ_0001009901-mRNA-1"/>
    </source>
</evidence>
<gene>
    <name evidence="3" type="ORF">HNAJ_LOCUS10094</name>
</gene>
<evidence type="ECO:0000256" key="2">
    <source>
        <dbReference type="SAM" id="Phobius"/>
    </source>
</evidence>
<keyword evidence="4" id="KW-1185">Reference proteome</keyword>
<sequence>MPSNKLKKSFYRFQIDPEFRRAVGRAVPGSIERLQYLESLVNELCVTKVLDYKQQIVANLGNFAHDPRNCPHLIGLDVHLILIEVVREHLQLISTNPSGKKSSDYLKLISLAVAGICNLVTSSQSLRLHFSHNPSNISPLFDVIQYPLIDAGCLANCLTIFINLCAPSVHLQEQDCVYFEPNCSTTAFNSSVKTQFPVVVAFARNILSGSFTCEDPRLRILSKIFLTDSCVRYFHICLKTHIRLCYASRRCSNIDVTTSNSSPRLNSTYALSLVNSFNPSTTVLKKPVQSKVLTPARRTQKPQSLIGWIGVWAALSKARLTGLVVSTALAGCALAAPSPLVCGTFLAHPAASLLALVVGTTLTSASANSINQVGTSLSSYFPATFNYWINSLVLAGLLYTWQFPHFMSLSWLARNEYDRAGYVMTSIVAPQLARTVALRHSFTTTAVCFLAADGINWFGGLATAPFNLALIYYSWRFYRAPLEDQGLVKSEARRLFRASLIHLPVVMSVLLVCSFCGDFVA</sequence>